<dbReference type="GO" id="GO:0036503">
    <property type="term" value="P:ERAD pathway"/>
    <property type="evidence" value="ECO:0007669"/>
    <property type="project" value="UniProtKB-ARBA"/>
</dbReference>
<reference evidence="16" key="1">
    <citation type="submission" date="2021-06" db="EMBL/GenBank/DDBJ databases">
        <authorList>
            <consortium name="DOE Joint Genome Institute"/>
            <person name="Mondo S.J."/>
            <person name="Amses K.R."/>
            <person name="Simmons D.R."/>
            <person name="Longcore J.E."/>
            <person name="Seto K."/>
            <person name="Alves G.H."/>
            <person name="Bonds A.E."/>
            <person name="Quandt C.A."/>
            <person name="Davis W.J."/>
            <person name="Chang Y."/>
            <person name="Letcher P.M."/>
            <person name="Powell M.J."/>
            <person name="Kuo A."/>
            <person name="Labutti K."/>
            <person name="Pangilinan J."/>
            <person name="Andreopoulos W."/>
            <person name="Tritt A."/>
            <person name="Riley R."/>
            <person name="Hundley H."/>
            <person name="Johnson J."/>
            <person name="Lipzen A."/>
            <person name="Barry K."/>
            <person name="Berbee M.L."/>
            <person name="Buchler N.E."/>
            <person name="Grigoriev I.V."/>
            <person name="Spatafora J.W."/>
            <person name="Stajich J.E."/>
            <person name="James T.Y."/>
        </authorList>
    </citation>
    <scope>NUCLEOTIDE SEQUENCE</scope>
    <source>
        <strain evidence="16">AG</strain>
    </source>
</reference>
<evidence type="ECO:0000256" key="2">
    <source>
        <dbReference type="ARBA" id="ARBA00004922"/>
    </source>
</evidence>
<comment type="catalytic activity">
    <reaction evidence="10">
        <text>N(4)-(alpha-D-Man-(1-&gt;2)-alpha-D-Man-(1-&gt;2)-alpha-D-Man-(1-&gt;3)-[alpha-D-Man-(1-&gt;2)-alpha-D-Man-(1-&gt;3)-[alpha-D-Man-(1-&gt;2)-alpha-D-Man-(1-&gt;6)]-alpha-D-Man-(1-&gt;6)]-beta-D-Man-(1-&gt;4)-beta-D-GlcNAc-(1-&gt;4)-beta-D-GlcNAc)-L-asparaginyl-[protein] (N-glucan mannose isomer 9A1,2,3B1,2,3) + 4 H2O = N(4)-(alpha-D-Man-(1-&gt;3)-[alpha-D-Man-(1-&gt;3)-[alpha-D-Man-(1-&gt;6)]-alpha-D-Man-(1-&gt;6)]-beta-D-Man-(1-&gt;4)-beta-D-GlcNAc-(1-&gt;4)-beta-D-GlcNAc)-L-asparaginyl-[protein] (N-glucan mannose isomer 5A1,2) + 4 beta-D-mannose</text>
        <dbReference type="Rhea" id="RHEA:56008"/>
        <dbReference type="Rhea" id="RHEA-COMP:14356"/>
        <dbReference type="Rhea" id="RHEA-COMP:14367"/>
        <dbReference type="ChEBI" id="CHEBI:15377"/>
        <dbReference type="ChEBI" id="CHEBI:28563"/>
        <dbReference type="ChEBI" id="CHEBI:59087"/>
        <dbReference type="ChEBI" id="CHEBI:139493"/>
        <dbReference type="EC" id="3.2.1.113"/>
    </reaction>
</comment>
<feature type="disulfide bond" evidence="13">
    <location>
        <begin position="322"/>
        <end position="351"/>
    </location>
</feature>
<dbReference type="InterPro" id="IPR001382">
    <property type="entry name" value="Glyco_hydro_47"/>
</dbReference>
<feature type="signal peptide" evidence="15">
    <location>
        <begin position="1"/>
        <end position="22"/>
    </location>
</feature>
<dbReference type="PANTHER" id="PTHR11742">
    <property type="entry name" value="MANNOSYL-OLIGOSACCHARIDE ALPHA-1,2-MANNOSIDASE-RELATED"/>
    <property type="match status" value="1"/>
</dbReference>
<feature type="binding site" evidence="12">
    <location>
        <position position="492"/>
    </location>
    <ligand>
        <name>Ca(2+)</name>
        <dbReference type="ChEBI" id="CHEBI:29108"/>
    </ligand>
</feature>
<dbReference type="EC" id="3.2.1.-" evidence="14"/>
<evidence type="ECO:0000313" key="16">
    <source>
        <dbReference type="EMBL" id="KAI8582585.1"/>
    </source>
</evidence>
<dbReference type="PRINTS" id="PR00747">
    <property type="entry name" value="GLYHDRLASE47"/>
</dbReference>
<accession>A0AAD5HFM9</accession>
<evidence type="ECO:0000256" key="15">
    <source>
        <dbReference type="SAM" id="SignalP"/>
    </source>
</evidence>
<evidence type="ECO:0000256" key="14">
    <source>
        <dbReference type="RuleBase" id="RU361193"/>
    </source>
</evidence>
<reference evidence="16" key="2">
    <citation type="journal article" date="2022" name="Proc. Natl. Acad. Sci. U.S.A.">
        <title>Diploid-dominant life cycles characterize the early evolution of Fungi.</title>
        <authorList>
            <person name="Amses K.R."/>
            <person name="Simmons D.R."/>
            <person name="Longcore J.E."/>
            <person name="Mondo S.J."/>
            <person name="Seto K."/>
            <person name="Jeronimo G.H."/>
            <person name="Bonds A.E."/>
            <person name="Quandt C.A."/>
            <person name="Davis W.J."/>
            <person name="Chang Y."/>
            <person name="Federici B.A."/>
            <person name="Kuo A."/>
            <person name="LaButti K."/>
            <person name="Pangilinan J."/>
            <person name="Andreopoulos W."/>
            <person name="Tritt A."/>
            <person name="Riley R."/>
            <person name="Hundley H."/>
            <person name="Johnson J."/>
            <person name="Lipzen A."/>
            <person name="Barry K."/>
            <person name="Lang B.F."/>
            <person name="Cuomo C.A."/>
            <person name="Buchler N.E."/>
            <person name="Grigoriev I.V."/>
            <person name="Spatafora J.W."/>
            <person name="Stajich J.E."/>
            <person name="James T.Y."/>
        </authorList>
    </citation>
    <scope>NUCLEOTIDE SEQUENCE</scope>
    <source>
        <strain evidence="16">AG</strain>
    </source>
</reference>
<feature type="active site" description="Proton donor" evidence="11">
    <location>
        <position position="127"/>
    </location>
</feature>
<dbReference type="GO" id="GO:0016020">
    <property type="term" value="C:membrane"/>
    <property type="evidence" value="ECO:0007669"/>
    <property type="project" value="InterPro"/>
</dbReference>
<dbReference type="GO" id="GO:0005509">
    <property type="term" value="F:calcium ion binding"/>
    <property type="evidence" value="ECO:0007669"/>
    <property type="project" value="InterPro"/>
</dbReference>
<dbReference type="GO" id="GO:0005783">
    <property type="term" value="C:endoplasmic reticulum"/>
    <property type="evidence" value="ECO:0007669"/>
    <property type="project" value="TreeGrafter"/>
</dbReference>
<dbReference type="RefSeq" id="XP_051447589.1">
    <property type="nucleotide sequence ID" value="XM_051586804.1"/>
</dbReference>
<dbReference type="InterPro" id="IPR012341">
    <property type="entry name" value="6hp_glycosidase-like_sf"/>
</dbReference>
<evidence type="ECO:0000256" key="12">
    <source>
        <dbReference type="PIRSR" id="PIRSR601382-2"/>
    </source>
</evidence>
<evidence type="ECO:0000256" key="9">
    <source>
        <dbReference type="ARBA" id="ARBA00047669"/>
    </source>
</evidence>
<dbReference type="SUPFAM" id="SSF48225">
    <property type="entry name" value="Seven-hairpin glycosidases"/>
    <property type="match status" value="1"/>
</dbReference>
<keyword evidence="12" id="KW-0479">Metal-binding</keyword>
<dbReference type="GO" id="GO:0005975">
    <property type="term" value="P:carbohydrate metabolic process"/>
    <property type="evidence" value="ECO:0007669"/>
    <property type="project" value="InterPro"/>
</dbReference>
<dbReference type="GO" id="GO:0004571">
    <property type="term" value="F:mannosyl-oligosaccharide 1,2-alpha-mannosidase activity"/>
    <property type="evidence" value="ECO:0007669"/>
    <property type="project" value="UniProtKB-EC"/>
</dbReference>
<dbReference type="Gene3D" id="1.50.10.10">
    <property type="match status" value="1"/>
</dbReference>
<keyword evidence="17" id="KW-1185">Reference proteome</keyword>
<evidence type="ECO:0000313" key="17">
    <source>
        <dbReference type="Proteomes" id="UP001206595"/>
    </source>
</evidence>
<feature type="active site" evidence="11">
    <location>
        <position position="406"/>
    </location>
</feature>
<dbReference type="InterPro" id="IPR050749">
    <property type="entry name" value="Glycosyl_Hydrolase_47"/>
</dbReference>
<dbReference type="AlphaFoldDB" id="A0AAD5HFM9"/>
<keyword evidence="8 14" id="KW-0326">Glycosidase</keyword>
<protein>
    <recommendedName>
        <fullName evidence="14">alpha-1,2-Mannosidase</fullName>
        <ecNumber evidence="14">3.2.1.-</ecNumber>
    </recommendedName>
</protein>
<organism evidence="16 17">
    <name type="scientific">Umbelopsis ramanniana AG</name>
    <dbReference type="NCBI Taxonomy" id="1314678"/>
    <lineage>
        <taxon>Eukaryota</taxon>
        <taxon>Fungi</taxon>
        <taxon>Fungi incertae sedis</taxon>
        <taxon>Mucoromycota</taxon>
        <taxon>Mucoromycotina</taxon>
        <taxon>Umbelopsidomycetes</taxon>
        <taxon>Umbelopsidales</taxon>
        <taxon>Umbelopsidaceae</taxon>
        <taxon>Umbelopsis</taxon>
    </lineage>
</organism>
<evidence type="ECO:0000256" key="1">
    <source>
        <dbReference type="ARBA" id="ARBA00001913"/>
    </source>
</evidence>
<proteinExistence type="inferred from homology"/>
<dbReference type="GeneID" id="75912152"/>
<gene>
    <name evidence="16" type="ORF">K450DRAFT_227852</name>
</gene>
<evidence type="ECO:0000256" key="6">
    <source>
        <dbReference type="ARBA" id="ARBA00023157"/>
    </source>
</evidence>
<dbReference type="PANTHER" id="PTHR11742:SF101">
    <property type="entry name" value="MANNOSYL-OLIGOSACCHARIDE ALPHA-1,2-MANNOSIDASE 1B"/>
    <property type="match status" value="1"/>
</dbReference>
<dbReference type="InterPro" id="IPR036026">
    <property type="entry name" value="Seven-hairpin_glycosidases"/>
</dbReference>
<evidence type="ECO:0000256" key="8">
    <source>
        <dbReference type="ARBA" id="ARBA00023295"/>
    </source>
</evidence>
<dbReference type="EMBL" id="MU620900">
    <property type="protein sequence ID" value="KAI8582585.1"/>
    <property type="molecule type" value="Genomic_DNA"/>
</dbReference>
<name>A0AAD5HFM9_UMBRA</name>
<keyword evidence="5 14" id="KW-0378">Hydrolase</keyword>
<evidence type="ECO:0000256" key="4">
    <source>
        <dbReference type="ARBA" id="ARBA00022729"/>
    </source>
</evidence>
<comment type="pathway">
    <text evidence="2">Protein modification; protein glycosylation.</text>
</comment>
<evidence type="ECO:0000256" key="5">
    <source>
        <dbReference type="ARBA" id="ARBA00022801"/>
    </source>
</evidence>
<evidence type="ECO:0000256" key="10">
    <source>
        <dbReference type="ARBA" id="ARBA00048605"/>
    </source>
</evidence>
<evidence type="ECO:0000256" key="13">
    <source>
        <dbReference type="PIRSR" id="PIRSR601382-3"/>
    </source>
</evidence>
<dbReference type="Pfam" id="PF01532">
    <property type="entry name" value="Glyco_hydro_47"/>
    <property type="match status" value="1"/>
</dbReference>
<evidence type="ECO:0000256" key="11">
    <source>
        <dbReference type="PIRSR" id="PIRSR601382-1"/>
    </source>
</evidence>
<comment type="cofactor">
    <cofactor evidence="1 12">
        <name>Ca(2+)</name>
        <dbReference type="ChEBI" id="CHEBI:29108"/>
    </cofactor>
</comment>
<feature type="active site" description="Proton donor" evidence="11">
    <location>
        <position position="365"/>
    </location>
</feature>
<dbReference type="Proteomes" id="UP001206595">
    <property type="component" value="Unassembled WGS sequence"/>
</dbReference>
<keyword evidence="7" id="KW-0325">Glycoprotein</keyword>
<comment type="catalytic activity">
    <reaction evidence="9">
        <text>N(4)-(alpha-D-Man-(1-&gt;2)-alpha-D-Man-(1-&gt;2)-alpha-D-Man-(1-&gt;3)-[alpha-D-Man-(1-&gt;3)-[alpha-D-Man-(1-&gt;2)-alpha-D-Man-(1-&gt;6)]-alpha-D-Man-(1-&gt;6)]-beta-D-Man-(1-&gt;4)-beta-D-GlcNAc-(1-&gt;4)-beta-D-GlcNAc)-L-asparaginyl-[protein] (N-glucan mannose isomer 8A1,2,3B1,3) + 3 H2O = N(4)-(alpha-D-Man-(1-&gt;3)-[alpha-D-Man-(1-&gt;3)-[alpha-D-Man-(1-&gt;6)]-alpha-D-Man-(1-&gt;6)]-beta-D-Man-(1-&gt;4)-beta-D-GlcNAc-(1-&gt;4)-beta-D-GlcNAc)-L-asparaginyl-[protein] (N-glucan mannose isomer 5A1,2) + 3 beta-D-mannose</text>
        <dbReference type="Rhea" id="RHEA:56028"/>
        <dbReference type="Rhea" id="RHEA-COMP:14358"/>
        <dbReference type="Rhea" id="RHEA-COMP:14367"/>
        <dbReference type="ChEBI" id="CHEBI:15377"/>
        <dbReference type="ChEBI" id="CHEBI:28563"/>
        <dbReference type="ChEBI" id="CHEBI:59087"/>
        <dbReference type="ChEBI" id="CHEBI:60628"/>
        <dbReference type="EC" id="3.2.1.113"/>
    </reaction>
</comment>
<keyword evidence="4 15" id="KW-0732">Signal</keyword>
<keyword evidence="6 13" id="KW-1015">Disulfide bond</keyword>
<sequence length="507" mass="56705">MRSVATLSIIALAAINSFKVDARPTAVNRASLLATTSANVTDDPRADAVRQAFLHGWNGYVTYAFGHDELLPVSKKPSDSRNGWGATIFDALDTMLIMGLDDAYEKAMSHVENVNFQASKENSKTFETTIRYLGGLLAANDLRPDPILRKQALALVEYAIMPAFDTADGIPASYVNVNTGKAVPGNSLDLAEFGSVQMEMTRLSQVTGVSKYMDVANEVVTRVQNTKTQPPGLYAIQWTDQPFEPDPSGIITISGGGDSYYEYLLKNYLLLGSTDDSLLSSWKTFVDSMETYLQQEDEFHPFTYLADMEADKLISQSGELVCFVPGNIIYGAKLLGNKEYATFAKKLMDSCYQIWEGTETNIAPEGFNWIPKGASLDSYTDSQISQDKKRGFYFSPRQASYDLRPETVESLFYFYRITGDKSYQDKAWKIFEAIEKYCRTPVGYSSLINVDIANPGWSDFQESFLFAETFKYLFLIFSDTSTISLNEWVFNTEAHPFRLPSTLNIQI</sequence>
<evidence type="ECO:0000256" key="3">
    <source>
        <dbReference type="ARBA" id="ARBA00007658"/>
    </source>
</evidence>
<feature type="chain" id="PRO_5042079443" description="alpha-1,2-Mannosidase" evidence="15">
    <location>
        <begin position="23"/>
        <end position="507"/>
    </location>
</feature>
<comment type="caution">
    <text evidence="16">The sequence shown here is derived from an EMBL/GenBank/DDBJ whole genome shotgun (WGS) entry which is preliminary data.</text>
</comment>
<keyword evidence="12" id="KW-0106">Calcium</keyword>
<feature type="active site" evidence="11">
    <location>
        <position position="258"/>
    </location>
</feature>
<evidence type="ECO:0000256" key="7">
    <source>
        <dbReference type="ARBA" id="ARBA00023180"/>
    </source>
</evidence>
<comment type="similarity">
    <text evidence="3 14">Belongs to the glycosyl hydrolase 47 family.</text>
</comment>